<dbReference type="GO" id="GO:0006629">
    <property type="term" value="P:lipid metabolic process"/>
    <property type="evidence" value="ECO:0007669"/>
    <property type="project" value="InterPro"/>
</dbReference>
<dbReference type="RefSeq" id="WP_346819096.1">
    <property type="nucleotide sequence ID" value="NZ_JBDKWZ010000001.1"/>
</dbReference>
<evidence type="ECO:0000259" key="2">
    <source>
        <dbReference type="PROSITE" id="PS51704"/>
    </source>
</evidence>
<dbReference type="PANTHER" id="PTHR46211">
    <property type="entry name" value="GLYCEROPHOSPHORYL DIESTER PHOSPHODIESTERASE"/>
    <property type="match status" value="1"/>
</dbReference>
<organism evidence="3 4">
    <name type="scientific">Rapidithrix thailandica</name>
    <dbReference type="NCBI Taxonomy" id="413964"/>
    <lineage>
        <taxon>Bacteria</taxon>
        <taxon>Pseudomonadati</taxon>
        <taxon>Bacteroidota</taxon>
        <taxon>Cytophagia</taxon>
        <taxon>Cytophagales</taxon>
        <taxon>Flammeovirgaceae</taxon>
        <taxon>Rapidithrix</taxon>
    </lineage>
</organism>
<feature type="chain" id="PRO_5043880687" evidence="1">
    <location>
        <begin position="23"/>
        <end position="263"/>
    </location>
</feature>
<keyword evidence="1" id="KW-0732">Signal</keyword>
<keyword evidence="4" id="KW-1185">Reference proteome</keyword>
<accession>A0AAW9RXP6</accession>
<evidence type="ECO:0000313" key="4">
    <source>
        <dbReference type="Proteomes" id="UP001403385"/>
    </source>
</evidence>
<dbReference type="Pfam" id="PF03009">
    <property type="entry name" value="GDPD"/>
    <property type="match status" value="1"/>
</dbReference>
<feature type="signal peptide" evidence="1">
    <location>
        <begin position="1"/>
        <end position="22"/>
    </location>
</feature>
<dbReference type="CDD" id="cd08582">
    <property type="entry name" value="GDPD_like_2"/>
    <property type="match status" value="1"/>
</dbReference>
<dbReference type="Gene3D" id="3.20.20.190">
    <property type="entry name" value="Phosphatidylinositol (PI) phosphodiesterase"/>
    <property type="match status" value="1"/>
</dbReference>
<evidence type="ECO:0000313" key="3">
    <source>
        <dbReference type="EMBL" id="MEN7546308.1"/>
    </source>
</evidence>
<name>A0AAW9RXP6_9BACT</name>
<dbReference type="InterPro" id="IPR017946">
    <property type="entry name" value="PLC-like_Pdiesterase_TIM-brl"/>
</dbReference>
<dbReference type="Proteomes" id="UP001403385">
    <property type="component" value="Unassembled WGS sequence"/>
</dbReference>
<reference evidence="3 4" key="1">
    <citation type="submission" date="2024-04" db="EMBL/GenBank/DDBJ databases">
        <title>Novel genus in family Flammeovirgaceae.</title>
        <authorList>
            <person name="Nguyen T.H."/>
            <person name="Vuong T.Q."/>
            <person name="Le H."/>
            <person name="Kim S.-G."/>
        </authorList>
    </citation>
    <scope>NUCLEOTIDE SEQUENCE [LARGE SCALE GENOMIC DNA]</scope>
    <source>
        <strain evidence="3 4">JCM 23209</strain>
    </source>
</reference>
<dbReference type="InterPro" id="IPR030395">
    <property type="entry name" value="GP_PDE_dom"/>
</dbReference>
<dbReference type="EMBL" id="JBDKWZ010000001">
    <property type="protein sequence ID" value="MEN7546308.1"/>
    <property type="molecule type" value="Genomic_DNA"/>
</dbReference>
<protein>
    <submittedName>
        <fullName evidence="3">Glycerophosphodiester phosphodiesterase</fullName>
    </submittedName>
</protein>
<comment type="caution">
    <text evidence="3">The sequence shown here is derived from an EMBL/GenBank/DDBJ whole genome shotgun (WGS) entry which is preliminary data.</text>
</comment>
<dbReference type="GO" id="GO:0008081">
    <property type="term" value="F:phosphoric diester hydrolase activity"/>
    <property type="evidence" value="ECO:0007669"/>
    <property type="project" value="InterPro"/>
</dbReference>
<dbReference type="PROSITE" id="PS51704">
    <property type="entry name" value="GP_PDE"/>
    <property type="match status" value="1"/>
</dbReference>
<evidence type="ECO:0000256" key="1">
    <source>
        <dbReference type="SAM" id="SignalP"/>
    </source>
</evidence>
<feature type="domain" description="GP-PDE" evidence="2">
    <location>
        <begin position="26"/>
        <end position="261"/>
    </location>
</feature>
<dbReference type="AlphaFoldDB" id="A0AAW9RXP6"/>
<dbReference type="PANTHER" id="PTHR46211:SF1">
    <property type="entry name" value="GLYCEROPHOSPHODIESTER PHOSPHODIESTERASE, CYTOPLASMIC"/>
    <property type="match status" value="1"/>
</dbReference>
<sequence>MNKYLKLTLLLFSVLVLNRVQANAQALLVAHRGASFRAPENTLASVELAWKLGAKAVEIDVHLSKDGKIMVNHDKNTQRTGEKKLLIKEALSNDLRKLDVGSFKHKKYKGEQIPFLEEVMATVPEDGKLFIEVKCGPEVLETLKENIAQSGKQGQMVIISFSKKVVTQAKAVLPEVPVYWLRGNYKAHSLEEIIQIVKEHNLDGLDVSYKLVTPAFAERMKQEKIAVFVYTVNDPELAQQLVDNGVQGITTDRPGWLRKKLKL</sequence>
<gene>
    <name evidence="3" type="ORF">AAG747_00220</name>
</gene>
<dbReference type="SUPFAM" id="SSF51695">
    <property type="entry name" value="PLC-like phosphodiesterases"/>
    <property type="match status" value="1"/>
</dbReference>
<proteinExistence type="predicted"/>